<keyword evidence="8" id="KW-0131">Cell cycle</keyword>
<dbReference type="Pfam" id="PF03980">
    <property type="entry name" value="Nnf1"/>
    <property type="match status" value="1"/>
</dbReference>
<name>A0A4Y7Q860_9AGAM</name>
<keyword evidence="12" id="KW-1185">Reference proteome</keyword>
<evidence type="ECO:0000256" key="3">
    <source>
        <dbReference type="ARBA" id="ARBA00022454"/>
    </source>
</evidence>
<dbReference type="Proteomes" id="UP000294933">
    <property type="component" value="Unassembled WGS sequence"/>
</dbReference>
<evidence type="ECO:0000256" key="9">
    <source>
        <dbReference type="ARBA" id="ARBA00023328"/>
    </source>
</evidence>
<dbReference type="OrthoDB" id="18453at2759"/>
<keyword evidence="9" id="KW-0137">Centromere</keyword>
<evidence type="ECO:0000256" key="4">
    <source>
        <dbReference type="ARBA" id="ARBA00022618"/>
    </source>
</evidence>
<evidence type="ECO:0000256" key="10">
    <source>
        <dbReference type="SAM" id="Coils"/>
    </source>
</evidence>
<keyword evidence="10" id="KW-0175">Coiled coil</keyword>
<dbReference type="InterPro" id="IPR007128">
    <property type="entry name" value="PMF1/Nnf1"/>
</dbReference>
<keyword evidence="7" id="KW-0539">Nucleus</keyword>
<evidence type="ECO:0000313" key="12">
    <source>
        <dbReference type="Proteomes" id="UP000294933"/>
    </source>
</evidence>
<dbReference type="GO" id="GO:0051301">
    <property type="term" value="P:cell division"/>
    <property type="evidence" value="ECO:0007669"/>
    <property type="project" value="UniProtKB-KW"/>
</dbReference>
<keyword evidence="3" id="KW-0158">Chromosome</keyword>
<keyword evidence="4" id="KW-0132">Cell division</keyword>
<feature type="coiled-coil region" evidence="10">
    <location>
        <begin position="130"/>
        <end position="181"/>
    </location>
</feature>
<evidence type="ECO:0000256" key="8">
    <source>
        <dbReference type="ARBA" id="ARBA00023306"/>
    </source>
</evidence>
<evidence type="ECO:0000256" key="7">
    <source>
        <dbReference type="ARBA" id="ARBA00023242"/>
    </source>
</evidence>
<dbReference type="GO" id="GO:0005634">
    <property type="term" value="C:nucleus"/>
    <property type="evidence" value="ECO:0007669"/>
    <property type="project" value="UniProtKB-SubCell"/>
</dbReference>
<dbReference type="PANTHER" id="PTHR15459:SF3">
    <property type="entry name" value="POLYAMINE-MODULATED FACTOR 1"/>
    <property type="match status" value="1"/>
</dbReference>
<reference evidence="11 12" key="1">
    <citation type="submission" date="2018-06" db="EMBL/GenBank/DDBJ databases">
        <title>A transcriptomic atlas of mushroom development highlights an independent origin of complex multicellularity.</title>
        <authorList>
            <consortium name="DOE Joint Genome Institute"/>
            <person name="Krizsan K."/>
            <person name="Almasi E."/>
            <person name="Merenyi Z."/>
            <person name="Sahu N."/>
            <person name="Viragh M."/>
            <person name="Koszo T."/>
            <person name="Mondo S."/>
            <person name="Kiss B."/>
            <person name="Balint B."/>
            <person name="Kues U."/>
            <person name="Barry K."/>
            <person name="Hegedus J.C."/>
            <person name="Henrissat B."/>
            <person name="Johnson J."/>
            <person name="Lipzen A."/>
            <person name="Ohm R."/>
            <person name="Nagy I."/>
            <person name="Pangilinan J."/>
            <person name="Yan J."/>
            <person name="Xiong Y."/>
            <person name="Grigoriev I.V."/>
            <person name="Hibbett D.S."/>
            <person name="Nagy L.G."/>
        </authorList>
    </citation>
    <scope>NUCLEOTIDE SEQUENCE [LARGE SCALE GENOMIC DNA]</scope>
    <source>
        <strain evidence="11 12">SZMC22713</strain>
    </source>
</reference>
<comment type="subcellular location">
    <subcellularLocation>
        <location evidence="2">Chromosome</location>
        <location evidence="2">Centromere</location>
        <location evidence="2">Kinetochore</location>
    </subcellularLocation>
    <subcellularLocation>
        <location evidence="1">Nucleus</location>
    </subcellularLocation>
</comment>
<evidence type="ECO:0000256" key="1">
    <source>
        <dbReference type="ARBA" id="ARBA00004123"/>
    </source>
</evidence>
<dbReference type="VEuPathDB" id="FungiDB:BD410DRAFT_746724"/>
<proteinExistence type="predicted"/>
<dbReference type="EMBL" id="ML170169">
    <property type="protein sequence ID" value="TDL23847.1"/>
    <property type="molecule type" value="Genomic_DNA"/>
</dbReference>
<evidence type="ECO:0000256" key="6">
    <source>
        <dbReference type="ARBA" id="ARBA00022838"/>
    </source>
</evidence>
<sequence length="209" mass="24482">MSTEHRQSNSGGNKPASKRWTHFYSALQLAIQRTAHKWTYEDFAECFAKYCKDDPDQAKVNFQMVSDYQENRTTTLCEELFTRYNAQENIDILHEVVMEARARRQAGEQPGNDVWRPDLDPRTAVRARTVPILRQTRDTLKTQLAELEKENLQLQKTMMDNVKATKDLDEEESKRLDLLDEIEAEWDKLPIEDIQEWTLRAAETMKSTV</sequence>
<accession>A0A4Y7Q860</accession>
<evidence type="ECO:0000256" key="5">
    <source>
        <dbReference type="ARBA" id="ARBA00022776"/>
    </source>
</evidence>
<evidence type="ECO:0000313" key="11">
    <source>
        <dbReference type="EMBL" id="TDL23847.1"/>
    </source>
</evidence>
<keyword evidence="5" id="KW-0498">Mitosis</keyword>
<evidence type="ECO:0000256" key="2">
    <source>
        <dbReference type="ARBA" id="ARBA00004629"/>
    </source>
</evidence>
<dbReference type="PANTHER" id="PTHR15459">
    <property type="entry name" value="POLYAMINE-MODULATED FACTOR 1"/>
    <property type="match status" value="1"/>
</dbReference>
<dbReference type="GO" id="GO:0007059">
    <property type="term" value="P:chromosome segregation"/>
    <property type="evidence" value="ECO:0007669"/>
    <property type="project" value="TreeGrafter"/>
</dbReference>
<protein>
    <submittedName>
        <fullName evidence="11">Uncharacterized protein</fullName>
    </submittedName>
</protein>
<gene>
    <name evidence="11" type="ORF">BD410DRAFT_746724</name>
</gene>
<dbReference type="AlphaFoldDB" id="A0A4Y7Q860"/>
<keyword evidence="6" id="KW-0995">Kinetochore</keyword>
<organism evidence="11 12">
    <name type="scientific">Rickenella mellea</name>
    <dbReference type="NCBI Taxonomy" id="50990"/>
    <lineage>
        <taxon>Eukaryota</taxon>
        <taxon>Fungi</taxon>
        <taxon>Dikarya</taxon>
        <taxon>Basidiomycota</taxon>
        <taxon>Agaricomycotina</taxon>
        <taxon>Agaricomycetes</taxon>
        <taxon>Hymenochaetales</taxon>
        <taxon>Rickenellaceae</taxon>
        <taxon>Rickenella</taxon>
    </lineage>
</organism>
<dbReference type="GO" id="GO:0000444">
    <property type="term" value="C:MIS12/MIND type complex"/>
    <property type="evidence" value="ECO:0007669"/>
    <property type="project" value="InterPro"/>
</dbReference>